<name>A0ABZ2XQY4_9RHOB</name>
<dbReference type="Proteomes" id="UP001623232">
    <property type="component" value="Chromosome"/>
</dbReference>
<proteinExistence type="predicted"/>
<sequence>MPRTLTFEHRYPVDPDRLFALVTDLDTLDAVTKPWVQFDHLPSGPVQAGQVIDVAISVFGIFPRMPYRMRVVSCDPKTRCMTSDEDGFGVHRLVHSLQVHPDPLGSRLLDRIEIDAGWSTPLVAAWAWVIYRWRHHVRLRLLQTG</sequence>
<reference evidence="1 2" key="1">
    <citation type="submission" date="2023-04" db="EMBL/GenBank/DDBJ databases">
        <title>Complete genome sequence of Alisedimentitalea scapharcae.</title>
        <authorList>
            <person name="Rong J.-C."/>
            <person name="Yi M.-L."/>
            <person name="Zhao Q."/>
        </authorList>
    </citation>
    <scope>NUCLEOTIDE SEQUENCE [LARGE SCALE GENOMIC DNA]</scope>
    <source>
        <strain evidence="1 2">KCTC 42119</strain>
    </source>
</reference>
<accession>A0ABZ2XQY4</accession>
<dbReference type="RefSeq" id="WP_406645057.1">
    <property type="nucleotide sequence ID" value="NZ_CP123584.1"/>
</dbReference>
<protein>
    <recommendedName>
        <fullName evidence="3">SRPBCC family protein</fullName>
    </recommendedName>
</protein>
<evidence type="ECO:0000313" key="1">
    <source>
        <dbReference type="EMBL" id="WZK87752.1"/>
    </source>
</evidence>
<evidence type="ECO:0008006" key="3">
    <source>
        <dbReference type="Google" id="ProtNLM"/>
    </source>
</evidence>
<dbReference type="Gene3D" id="3.30.530.20">
    <property type="match status" value="1"/>
</dbReference>
<gene>
    <name evidence="1" type="ORF">QEZ52_14205</name>
</gene>
<dbReference type="SUPFAM" id="SSF55961">
    <property type="entry name" value="Bet v1-like"/>
    <property type="match status" value="1"/>
</dbReference>
<organism evidence="1 2">
    <name type="scientific">Aliisedimentitalea scapharcae</name>
    <dbReference type="NCBI Taxonomy" id="1524259"/>
    <lineage>
        <taxon>Bacteria</taxon>
        <taxon>Pseudomonadati</taxon>
        <taxon>Pseudomonadota</taxon>
        <taxon>Alphaproteobacteria</taxon>
        <taxon>Rhodobacterales</taxon>
        <taxon>Roseobacteraceae</taxon>
        <taxon>Aliisedimentitalea</taxon>
    </lineage>
</organism>
<dbReference type="InterPro" id="IPR023393">
    <property type="entry name" value="START-like_dom_sf"/>
</dbReference>
<keyword evidence="2" id="KW-1185">Reference proteome</keyword>
<evidence type="ECO:0000313" key="2">
    <source>
        <dbReference type="Proteomes" id="UP001623232"/>
    </source>
</evidence>
<dbReference type="EMBL" id="CP123584">
    <property type="protein sequence ID" value="WZK87752.1"/>
    <property type="molecule type" value="Genomic_DNA"/>
</dbReference>